<evidence type="ECO:0000256" key="5">
    <source>
        <dbReference type="ARBA" id="ARBA00022692"/>
    </source>
</evidence>
<evidence type="ECO:0000256" key="2">
    <source>
        <dbReference type="ARBA" id="ARBA00006434"/>
    </source>
</evidence>
<feature type="transmembrane region" description="Helical" evidence="12">
    <location>
        <begin position="149"/>
        <end position="170"/>
    </location>
</feature>
<feature type="transmembrane region" description="Helical" evidence="12">
    <location>
        <begin position="370"/>
        <end position="388"/>
    </location>
</feature>
<dbReference type="PROSITE" id="PS50283">
    <property type="entry name" value="NA_SOLUT_SYMP_3"/>
    <property type="match status" value="1"/>
</dbReference>
<dbReference type="InterPro" id="IPR018212">
    <property type="entry name" value="Na/solute_symporter_CS"/>
</dbReference>
<feature type="transmembrane region" description="Helical" evidence="12">
    <location>
        <begin position="116"/>
        <end position="143"/>
    </location>
</feature>
<evidence type="ECO:0000256" key="1">
    <source>
        <dbReference type="ARBA" id="ARBA00004651"/>
    </source>
</evidence>
<evidence type="ECO:0000256" key="12">
    <source>
        <dbReference type="SAM" id="Phobius"/>
    </source>
</evidence>
<evidence type="ECO:0000256" key="10">
    <source>
        <dbReference type="ARBA" id="ARBA00023136"/>
    </source>
</evidence>
<evidence type="ECO:0000256" key="3">
    <source>
        <dbReference type="ARBA" id="ARBA00022448"/>
    </source>
</evidence>
<keyword evidence="9" id="KW-0406">Ion transport</keyword>
<accession>A0ABM6JSX9</accession>
<dbReference type="RefSeq" id="WP_029052819.1">
    <property type="nucleotide sequence ID" value="NZ_CP015108.1"/>
</dbReference>
<dbReference type="Proteomes" id="UP000192486">
    <property type="component" value="Chromosome"/>
</dbReference>
<feature type="transmembrane region" description="Helical" evidence="12">
    <location>
        <begin position="6"/>
        <end position="24"/>
    </location>
</feature>
<dbReference type="Pfam" id="PF00474">
    <property type="entry name" value="SSF"/>
    <property type="match status" value="1"/>
</dbReference>
<dbReference type="InterPro" id="IPR001734">
    <property type="entry name" value="Na/solute_symporter"/>
</dbReference>
<evidence type="ECO:0000256" key="4">
    <source>
        <dbReference type="ARBA" id="ARBA00022475"/>
    </source>
</evidence>
<feature type="transmembrane region" description="Helical" evidence="12">
    <location>
        <begin position="426"/>
        <end position="446"/>
    </location>
</feature>
<sequence>MSWISYVIFFAVIALTLYITYWAAKQTTTASDFYTAGGSLTGWQNGMAIAGDYLSAASFLGIAGAISLNGFDGFYYSIGWLTAYLVVLFLIAEPLRNLGKFTMADMIGARFGAKKVRGAAALNTITIVMFYMLAQLVGAGALIKLLFGIEYWIAVLIVGTMMLIYVLFGGMTATSWVQIVKAILLMLGTIIISFLVLMKFNFNFIGMFETMKTATPHGEAFLHSGVVYTDTIGLISVLIALVLGTAGLPHILMRFFTVKDAKTARSSVIYSVWIIGIFYVLTIFLGFGAAKFVGSDAIIAENAAGNMAAPMLAGVLGGDALESFVAAVAFATILAVVAGLVLSGASAIAHDIYGQIFKNGNVTEKQQVNAARWASIAIGVFSILLALGSEKLNVAFLVSLAFCVAASANVPTILLTIYWKKFNTTGAVASMLTGLIVALVLVAISPSVMNPVEGATLITGNPIFPYANPAIVSVPAGFLAAFIGTLVSSKRHEKDEVSYAEVRFKAETGYKELDL</sequence>
<keyword evidence="5 12" id="KW-0812">Transmembrane</keyword>
<organism evidence="13 14">
    <name type="scientific">Sporosarcina ureae</name>
    <dbReference type="NCBI Taxonomy" id="1571"/>
    <lineage>
        <taxon>Bacteria</taxon>
        <taxon>Bacillati</taxon>
        <taxon>Bacillota</taxon>
        <taxon>Bacilli</taxon>
        <taxon>Bacillales</taxon>
        <taxon>Caryophanaceae</taxon>
        <taxon>Sporosarcina</taxon>
    </lineage>
</organism>
<dbReference type="NCBIfam" id="TIGR00813">
    <property type="entry name" value="sss"/>
    <property type="match status" value="1"/>
</dbReference>
<comment type="similarity">
    <text evidence="2 11">Belongs to the sodium:solute symporter (SSF) (TC 2.A.21) family.</text>
</comment>
<dbReference type="PROSITE" id="PS00457">
    <property type="entry name" value="NA_SOLUT_SYMP_2"/>
    <property type="match status" value="1"/>
</dbReference>
<keyword evidence="8" id="KW-0915">Sodium</keyword>
<reference evidence="13 14" key="1">
    <citation type="submission" date="2016-04" db="EMBL/GenBank/DDBJ databases">
        <title>Comparative Genomics and Epigenetics of Sporosarcina ureae.</title>
        <authorList>
            <person name="Oliver A.S."/>
            <person name="Cooper K.K."/>
        </authorList>
    </citation>
    <scope>NUCLEOTIDE SEQUENCE [LARGE SCALE GENOMIC DNA]</scope>
    <source>
        <strain evidence="13 14">S204</strain>
    </source>
</reference>
<evidence type="ECO:0000256" key="7">
    <source>
        <dbReference type="ARBA" id="ARBA00022989"/>
    </source>
</evidence>
<feature type="transmembrane region" description="Helical" evidence="12">
    <location>
        <begin position="232"/>
        <end position="256"/>
    </location>
</feature>
<feature type="transmembrane region" description="Helical" evidence="12">
    <location>
        <begin position="466"/>
        <end position="487"/>
    </location>
</feature>
<keyword evidence="6" id="KW-0769">Symport</keyword>
<feature type="transmembrane region" description="Helical" evidence="12">
    <location>
        <begin position="324"/>
        <end position="349"/>
    </location>
</feature>
<evidence type="ECO:0000256" key="9">
    <source>
        <dbReference type="ARBA" id="ARBA00023065"/>
    </source>
</evidence>
<gene>
    <name evidence="13" type="ORF">SporoS204_03465</name>
</gene>
<keyword evidence="4" id="KW-1003">Cell membrane</keyword>
<dbReference type="PROSITE" id="PS00456">
    <property type="entry name" value="NA_SOLUT_SYMP_1"/>
    <property type="match status" value="1"/>
</dbReference>
<feature type="transmembrane region" description="Helical" evidence="12">
    <location>
        <begin position="74"/>
        <end position="95"/>
    </location>
</feature>
<dbReference type="CDD" id="cd11480">
    <property type="entry name" value="SLC5sbd_u4"/>
    <property type="match status" value="1"/>
</dbReference>
<evidence type="ECO:0000313" key="14">
    <source>
        <dbReference type="Proteomes" id="UP000192486"/>
    </source>
</evidence>
<feature type="transmembrane region" description="Helical" evidence="12">
    <location>
        <begin position="394"/>
        <end position="419"/>
    </location>
</feature>
<name>A0ABM6JSX9_SPOUR</name>
<evidence type="ECO:0000256" key="11">
    <source>
        <dbReference type="RuleBase" id="RU362091"/>
    </source>
</evidence>
<dbReference type="InterPro" id="IPR050277">
    <property type="entry name" value="Sodium:Solute_Symporter"/>
</dbReference>
<proteinExistence type="inferred from homology"/>
<protein>
    <submittedName>
        <fullName evidence="13">Cation acetate symporter</fullName>
    </submittedName>
</protein>
<keyword evidence="10 12" id="KW-0472">Membrane</keyword>
<dbReference type="InterPro" id="IPR038377">
    <property type="entry name" value="Na/Glc_symporter_sf"/>
</dbReference>
<dbReference type="EMBL" id="CP015108">
    <property type="protein sequence ID" value="ARF13320.1"/>
    <property type="molecule type" value="Genomic_DNA"/>
</dbReference>
<comment type="subcellular location">
    <subcellularLocation>
        <location evidence="1">Cell membrane</location>
        <topology evidence="1">Multi-pass membrane protein</topology>
    </subcellularLocation>
</comment>
<evidence type="ECO:0000256" key="6">
    <source>
        <dbReference type="ARBA" id="ARBA00022847"/>
    </source>
</evidence>
<keyword evidence="7 12" id="KW-1133">Transmembrane helix</keyword>
<keyword evidence="14" id="KW-1185">Reference proteome</keyword>
<dbReference type="PANTHER" id="PTHR48086:SF6">
    <property type="entry name" value="CATION_ACETATE SYMPORTER ACTP"/>
    <property type="match status" value="1"/>
</dbReference>
<feature type="transmembrane region" description="Helical" evidence="12">
    <location>
        <begin position="182"/>
        <end position="202"/>
    </location>
</feature>
<dbReference type="PANTHER" id="PTHR48086">
    <property type="entry name" value="SODIUM/PROLINE SYMPORTER-RELATED"/>
    <property type="match status" value="1"/>
</dbReference>
<evidence type="ECO:0000256" key="8">
    <source>
        <dbReference type="ARBA" id="ARBA00023053"/>
    </source>
</evidence>
<feature type="transmembrane region" description="Helical" evidence="12">
    <location>
        <begin position="268"/>
        <end position="287"/>
    </location>
</feature>
<dbReference type="Gene3D" id="1.20.1730.10">
    <property type="entry name" value="Sodium/glucose cotransporter"/>
    <property type="match status" value="1"/>
</dbReference>
<evidence type="ECO:0000313" key="13">
    <source>
        <dbReference type="EMBL" id="ARF13320.1"/>
    </source>
</evidence>
<keyword evidence="3" id="KW-0813">Transport</keyword>